<dbReference type="Proteomes" id="UP000001307">
    <property type="component" value="Unassembled WGS sequence"/>
</dbReference>
<keyword evidence="4" id="KW-0238">DNA-binding</keyword>
<evidence type="ECO:0000256" key="4">
    <source>
        <dbReference type="ARBA" id="ARBA00023125"/>
    </source>
</evidence>
<feature type="compositionally biased region" description="Polar residues" evidence="7">
    <location>
        <begin position="18"/>
        <end position="35"/>
    </location>
</feature>
<evidence type="ECO:0000313" key="10">
    <source>
        <dbReference type="Proteomes" id="UP000001307"/>
    </source>
</evidence>
<keyword evidence="10" id="KW-1185">Reference proteome</keyword>
<evidence type="ECO:0000256" key="1">
    <source>
        <dbReference type="ARBA" id="ARBA00004123"/>
    </source>
</evidence>
<dbReference type="EMBL" id="FN653046">
    <property type="protein sequence ID" value="CBY24443.1"/>
    <property type="molecule type" value="Genomic_DNA"/>
</dbReference>
<dbReference type="GO" id="GO:0005634">
    <property type="term" value="C:nucleus"/>
    <property type="evidence" value="ECO:0007669"/>
    <property type="project" value="UniProtKB-SubCell"/>
</dbReference>
<dbReference type="AlphaFoldDB" id="E4XFQ4"/>
<sequence length="462" mass="51435">MSSREHAQSLPPKKRVLISSQQASERQPENNMTATQKITQVPVVVRTQSMATPIVMASYPVQSTSCIPTMYVPLIQGNHQTVQYGAATYQTANQPVVKVQTVQYSPQKPVVTNGITHAIKMAPKRANAAPETQKTVTYITGHNIGQRVEAPKPGQIMMASPKMTTGFIRAVQPPQNIQRGIKLDSSCVPDVKIESQTPIKYFHLKKQNQNFVPVQQPQLSNTSLSMPESTDCFLKGSTITLENGECKKIEDLNQEDFVKCAQVTTDKKLIRSVLTEMNEMSVKSAMVSLHFRVQVTGQNVIVEAPTNYPYFTKYGWASVDPSATERSYRLKCRKLAKGDEIFSIEKESSDEQESQFIPVSTSVSSAQPLKKSIIESTFGSGGAFRPIHEKPMSEYRGFPTITSHTQLQSNSHAGLAENNEENTERTFLHKGLEGTTGSKKPKIRKRRASDSDIKRERRSESR</sequence>
<feature type="region of interest" description="Disordered" evidence="7">
    <location>
        <begin position="406"/>
        <end position="462"/>
    </location>
</feature>
<evidence type="ECO:0000313" key="9">
    <source>
        <dbReference type="EMBL" id="CBY24443.1"/>
    </source>
</evidence>
<name>E4XFQ4_OIKDI</name>
<evidence type="ECO:0000256" key="7">
    <source>
        <dbReference type="SAM" id="MobiDB-lite"/>
    </source>
</evidence>
<dbReference type="OrthoDB" id="10000452at2759"/>
<feature type="region of interest" description="Disordered" evidence="7">
    <location>
        <begin position="1"/>
        <end position="35"/>
    </location>
</feature>
<accession>E4XFQ4</accession>
<feature type="domain" description="AXH" evidence="8">
    <location>
        <begin position="221"/>
        <end position="352"/>
    </location>
</feature>
<dbReference type="SMART" id="SM00536">
    <property type="entry name" value="AXH"/>
    <property type="match status" value="1"/>
</dbReference>
<dbReference type="InterPro" id="IPR036096">
    <property type="entry name" value="Ataxin_AXH_dom_sf"/>
</dbReference>
<dbReference type="GO" id="GO:0006355">
    <property type="term" value="P:regulation of DNA-templated transcription"/>
    <property type="evidence" value="ECO:0007669"/>
    <property type="project" value="InterPro"/>
</dbReference>
<evidence type="ECO:0000256" key="5">
    <source>
        <dbReference type="ARBA" id="ARBA00023163"/>
    </source>
</evidence>
<dbReference type="SUPFAM" id="SSF102031">
    <property type="entry name" value="AXH domain"/>
    <property type="match status" value="1"/>
</dbReference>
<comment type="subcellular location">
    <subcellularLocation>
        <location evidence="1">Nucleus</location>
    </subcellularLocation>
</comment>
<gene>
    <name evidence="9" type="ORF">GSOID_T00010306001</name>
</gene>
<organism evidence="9">
    <name type="scientific">Oikopleura dioica</name>
    <name type="common">Tunicate</name>
    <dbReference type="NCBI Taxonomy" id="34765"/>
    <lineage>
        <taxon>Eukaryota</taxon>
        <taxon>Metazoa</taxon>
        <taxon>Chordata</taxon>
        <taxon>Tunicata</taxon>
        <taxon>Appendicularia</taxon>
        <taxon>Copelata</taxon>
        <taxon>Oikopleuridae</taxon>
        <taxon>Oikopleura</taxon>
    </lineage>
</organism>
<evidence type="ECO:0000256" key="6">
    <source>
        <dbReference type="ARBA" id="ARBA00023242"/>
    </source>
</evidence>
<keyword evidence="2" id="KW-0678">Repressor</keyword>
<dbReference type="PANTHER" id="PTHR13392">
    <property type="entry name" value="ATAXIN 1"/>
    <property type="match status" value="1"/>
</dbReference>
<dbReference type="InterPro" id="IPR043404">
    <property type="entry name" value="ATAXIN1-like"/>
</dbReference>
<dbReference type="PROSITE" id="PS51148">
    <property type="entry name" value="AXH"/>
    <property type="match status" value="1"/>
</dbReference>
<dbReference type="GO" id="GO:0003723">
    <property type="term" value="F:RNA binding"/>
    <property type="evidence" value="ECO:0007669"/>
    <property type="project" value="InterPro"/>
</dbReference>
<evidence type="ECO:0000259" key="8">
    <source>
        <dbReference type="PROSITE" id="PS51148"/>
    </source>
</evidence>
<protein>
    <recommendedName>
        <fullName evidence="8">AXH domain-containing protein</fullName>
    </recommendedName>
</protein>
<keyword evidence="3" id="KW-0805">Transcription regulation</keyword>
<dbReference type="GO" id="GO:0003677">
    <property type="term" value="F:DNA binding"/>
    <property type="evidence" value="ECO:0007669"/>
    <property type="project" value="UniProtKB-KW"/>
</dbReference>
<dbReference type="PANTHER" id="PTHR13392:SF13">
    <property type="entry name" value="AXH DOMAIN-CONTAINING PROTEIN"/>
    <property type="match status" value="1"/>
</dbReference>
<evidence type="ECO:0000256" key="2">
    <source>
        <dbReference type="ARBA" id="ARBA00022491"/>
    </source>
</evidence>
<evidence type="ECO:0000256" key="3">
    <source>
        <dbReference type="ARBA" id="ARBA00023015"/>
    </source>
</evidence>
<dbReference type="Pfam" id="PF08517">
    <property type="entry name" value="AXH"/>
    <property type="match status" value="1"/>
</dbReference>
<reference evidence="9" key="1">
    <citation type="journal article" date="2010" name="Science">
        <title>Plasticity of animal genome architecture unmasked by rapid evolution of a pelagic tunicate.</title>
        <authorList>
            <person name="Denoeud F."/>
            <person name="Henriet S."/>
            <person name="Mungpakdee S."/>
            <person name="Aury J.M."/>
            <person name="Da Silva C."/>
            <person name="Brinkmann H."/>
            <person name="Mikhaleva J."/>
            <person name="Olsen L.C."/>
            <person name="Jubin C."/>
            <person name="Canestro C."/>
            <person name="Bouquet J.M."/>
            <person name="Danks G."/>
            <person name="Poulain J."/>
            <person name="Campsteijn C."/>
            <person name="Adamski M."/>
            <person name="Cross I."/>
            <person name="Yadetie F."/>
            <person name="Muffato M."/>
            <person name="Louis A."/>
            <person name="Butcher S."/>
            <person name="Tsagkogeorga G."/>
            <person name="Konrad A."/>
            <person name="Singh S."/>
            <person name="Jensen M.F."/>
            <person name="Cong E.H."/>
            <person name="Eikeseth-Otteraa H."/>
            <person name="Noel B."/>
            <person name="Anthouard V."/>
            <person name="Porcel B.M."/>
            <person name="Kachouri-Lafond R."/>
            <person name="Nishino A."/>
            <person name="Ugolini M."/>
            <person name="Chourrout P."/>
            <person name="Nishida H."/>
            <person name="Aasland R."/>
            <person name="Huzurbazar S."/>
            <person name="Westhof E."/>
            <person name="Delsuc F."/>
            <person name="Lehrach H."/>
            <person name="Reinhardt R."/>
            <person name="Weissenbach J."/>
            <person name="Roy S.W."/>
            <person name="Artiguenave F."/>
            <person name="Postlethwait J.H."/>
            <person name="Manak J.R."/>
            <person name="Thompson E.M."/>
            <person name="Jaillon O."/>
            <person name="Du Pasquier L."/>
            <person name="Boudinot P."/>
            <person name="Liberles D.A."/>
            <person name="Volff J.N."/>
            <person name="Philippe H."/>
            <person name="Lenhard B."/>
            <person name="Roest Crollius H."/>
            <person name="Wincker P."/>
            <person name="Chourrout D."/>
        </authorList>
    </citation>
    <scope>NUCLEOTIDE SEQUENCE [LARGE SCALE GENOMIC DNA]</scope>
</reference>
<feature type="compositionally biased region" description="Basic and acidic residues" evidence="7">
    <location>
        <begin position="422"/>
        <end position="432"/>
    </location>
</feature>
<dbReference type="InParanoid" id="E4XFQ4"/>
<dbReference type="InterPro" id="IPR003652">
    <property type="entry name" value="Ataxin_AXH_dom"/>
</dbReference>
<proteinExistence type="predicted"/>
<keyword evidence="5" id="KW-0804">Transcription</keyword>
<keyword evidence="6" id="KW-0539">Nucleus</keyword>
<feature type="compositionally biased region" description="Basic and acidic residues" evidence="7">
    <location>
        <begin position="448"/>
        <end position="462"/>
    </location>
</feature>